<dbReference type="InterPro" id="IPR018114">
    <property type="entry name" value="TRYPSIN_HIS"/>
</dbReference>
<proteinExistence type="inferred from homology"/>
<feature type="active site" description="Charge relay system" evidence="6">
    <location>
        <position position="127"/>
    </location>
</feature>
<evidence type="ECO:0000256" key="2">
    <source>
        <dbReference type="ARBA" id="ARBA00022670"/>
    </source>
</evidence>
<evidence type="ECO:0000259" key="8">
    <source>
        <dbReference type="Pfam" id="PF00089"/>
    </source>
</evidence>
<keyword evidence="4 7" id="KW-0378">Hydrolase</keyword>
<dbReference type="GO" id="GO:0006508">
    <property type="term" value="P:proteolysis"/>
    <property type="evidence" value="ECO:0007669"/>
    <property type="project" value="UniProtKB-KW"/>
</dbReference>
<keyword evidence="2 7" id="KW-0645">Protease</keyword>
<dbReference type="EC" id="3.4.21.-" evidence="7"/>
<sequence length="291" mass="30279">MQKRSISAAGGALLALTALVLSGTAATAAPKAVDPNTVTTPVGVQIVNGTADTANPLSSAGLTSSVGSTSTPASFPGAESVIGTDTRKQVTDTLKTPYRALVELSGGSLSGCTGWMISADTLVTAGHCVWNGTKYTADFTASPARNDTKKPFGSCLAKQIWTDKKWLDSEDENFDWAVVKLNCTVGTQTGWFGYKVESDANLKGLGVTVSGYPGDKPWGQMWSDSNKISSVNTTKVWYPVDTIGGQSGSPVYTSAAQAVAIHAYGNVGSGNSGTRIKPELYNTLTHLKDAK</sequence>
<dbReference type="InterPro" id="IPR008256">
    <property type="entry name" value="Peptidase_S1B"/>
</dbReference>
<dbReference type="PROSITE" id="PS00673">
    <property type="entry name" value="V8_SER"/>
    <property type="match status" value="1"/>
</dbReference>
<dbReference type="PANTHER" id="PTHR15462:SF8">
    <property type="entry name" value="SERINE PROTEASE"/>
    <property type="match status" value="1"/>
</dbReference>
<dbReference type="AlphaFoldDB" id="A0A0D4BZZ0"/>
<evidence type="ECO:0000256" key="3">
    <source>
        <dbReference type="ARBA" id="ARBA00022729"/>
    </source>
</evidence>
<dbReference type="STRING" id="1618207.UM93_10910"/>
<dbReference type="PANTHER" id="PTHR15462">
    <property type="entry name" value="SERINE PROTEASE"/>
    <property type="match status" value="1"/>
</dbReference>
<dbReference type="HOGENOM" id="CLU_073589_0_1_11"/>
<dbReference type="SUPFAM" id="SSF50494">
    <property type="entry name" value="Trypsin-like serine proteases"/>
    <property type="match status" value="1"/>
</dbReference>
<feature type="domain" description="Peptidase S1" evidence="8">
    <location>
        <begin position="95"/>
        <end position="285"/>
    </location>
</feature>
<keyword evidence="10" id="KW-1185">Reference proteome</keyword>
<name>A0A0D4BZZ0_9MICC</name>
<dbReference type="GO" id="GO:0004252">
    <property type="term" value="F:serine-type endopeptidase activity"/>
    <property type="evidence" value="ECO:0007669"/>
    <property type="project" value="InterPro"/>
</dbReference>
<evidence type="ECO:0000256" key="4">
    <source>
        <dbReference type="ARBA" id="ARBA00022801"/>
    </source>
</evidence>
<dbReference type="Proteomes" id="UP000061839">
    <property type="component" value="Chromosome"/>
</dbReference>
<dbReference type="InterPro" id="IPR050966">
    <property type="entry name" value="Glutamyl_endopeptidase"/>
</dbReference>
<dbReference type="KEGG" id="ari:UM93_10910"/>
<dbReference type="InterPro" id="IPR009003">
    <property type="entry name" value="Peptidase_S1_PA"/>
</dbReference>
<keyword evidence="3 7" id="KW-0732">Signal</keyword>
<feature type="active site" description="Charge relay system" evidence="6">
    <location>
        <position position="175"/>
    </location>
</feature>
<dbReference type="PATRIC" id="fig|1618207.4.peg.2211"/>
<dbReference type="PROSITE" id="PS00134">
    <property type="entry name" value="TRYPSIN_HIS"/>
    <property type="match status" value="1"/>
</dbReference>
<keyword evidence="5 7" id="KW-0720">Serine protease</keyword>
<dbReference type="InterPro" id="IPR000126">
    <property type="entry name" value="V8_ser_AS"/>
</dbReference>
<organism evidence="9 10">
    <name type="scientific">Psychromicrobium lacuslunae</name>
    <dbReference type="NCBI Taxonomy" id="1618207"/>
    <lineage>
        <taxon>Bacteria</taxon>
        <taxon>Bacillati</taxon>
        <taxon>Actinomycetota</taxon>
        <taxon>Actinomycetes</taxon>
        <taxon>Micrococcales</taxon>
        <taxon>Micrococcaceae</taxon>
        <taxon>Psychromicrobium</taxon>
    </lineage>
</organism>
<evidence type="ECO:0000313" key="9">
    <source>
        <dbReference type="EMBL" id="AJT41898.1"/>
    </source>
</evidence>
<dbReference type="EMBL" id="CP011005">
    <property type="protein sequence ID" value="AJT41898.1"/>
    <property type="molecule type" value="Genomic_DNA"/>
</dbReference>
<dbReference type="InterPro" id="IPR001254">
    <property type="entry name" value="Trypsin_dom"/>
</dbReference>
<dbReference type="PRINTS" id="PR00839">
    <property type="entry name" value="V8PROTEASE"/>
</dbReference>
<dbReference type="InterPro" id="IPR043504">
    <property type="entry name" value="Peptidase_S1_PA_chymotrypsin"/>
</dbReference>
<comment type="similarity">
    <text evidence="1 7">Belongs to the peptidase S1B family.</text>
</comment>
<gene>
    <name evidence="9" type="ORF">UM93_10910</name>
</gene>
<dbReference type="Pfam" id="PF00089">
    <property type="entry name" value="Trypsin"/>
    <property type="match status" value="1"/>
</dbReference>
<evidence type="ECO:0000313" key="10">
    <source>
        <dbReference type="Proteomes" id="UP000061839"/>
    </source>
</evidence>
<feature type="signal peptide" evidence="7">
    <location>
        <begin position="1"/>
        <end position="28"/>
    </location>
</feature>
<dbReference type="Gene3D" id="2.40.10.10">
    <property type="entry name" value="Trypsin-like serine proteases"/>
    <property type="match status" value="2"/>
</dbReference>
<evidence type="ECO:0000256" key="5">
    <source>
        <dbReference type="ARBA" id="ARBA00022825"/>
    </source>
</evidence>
<dbReference type="OrthoDB" id="1855925at2"/>
<reference evidence="9 10" key="1">
    <citation type="journal article" date="2015" name="Genome Announc.">
        <title>Complete Genome Sequencing of Protease-Producing Novel Arthrobacter sp. Strain IHBB 11108 Using PacBio Single-Molecule Real-Time Sequencing Technology.</title>
        <authorList>
            <person name="Kiran S."/>
            <person name="Swarnkar M.K."/>
            <person name="Pal M."/>
            <person name="Thakur R."/>
            <person name="Tewari R."/>
            <person name="Singh A.K."/>
            <person name="Gulati A."/>
        </authorList>
    </citation>
    <scope>NUCLEOTIDE SEQUENCE [LARGE SCALE GENOMIC DNA]</scope>
    <source>
        <strain evidence="9 10">IHBB 11108</strain>
    </source>
</reference>
<evidence type="ECO:0000256" key="7">
    <source>
        <dbReference type="RuleBase" id="RU004296"/>
    </source>
</evidence>
<accession>A0A0D4BZZ0</accession>
<protein>
    <recommendedName>
        <fullName evidence="7">Serine protease</fullName>
        <ecNumber evidence="7">3.4.21.-</ecNumber>
    </recommendedName>
</protein>
<feature type="active site" description="Charge relay system" evidence="6">
    <location>
        <position position="247"/>
    </location>
</feature>
<evidence type="ECO:0000256" key="6">
    <source>
        <dbReference type="PIRSR" id="PIRSR608256-1"/>
    </source>
</evidence>
<feature type="chain" id="PRO_5006986476" description="Serine protease" evidence="7">
    <location>
        <begin position="29"/>
        <end position="291"/>
    </location>
</feature>
<evidence type="ECO:0000256" key="1">
    <source>
        <dbReference type="ARBA" id="ARBA00008764"/>
    </source>
</evidence>
<dbReference type="RefSeq" id="WP_045075548.1">
    <property type="nucleotide sequence ID" value="NZ_CP011005.1"/>
</dbReference>